<dbReference type="PANTHER" id="PTHR43090:SF2">
    <property type="entry name" value="1-(5-PHOSPHORIBOSYL)-5-[(5-PHOSPHORIBOSYLAMINO)METHYLIDENEAMINO] IMIDAZOLE-4-CARBOXAMIDE ISOMERASE"/>
    <property type="match status" value="1"/>
</dbReference>
<comment type="pathway">
    <text evidence="3 9 11">Amino-acid biosynthesis; L-histidine biosynthesis; L-histidine from 5-phospho-alpha-D-ribose 1-diphosphate: step 4/9.</text>
</comment>
<dbReference type="Gene3D" id="3.20.20.70">
    <property type="entry name" value="Aldolase class I"/>
    <property type="match status" value="1"/>
</dbReference>
<dbReference type="EC" id="5.3.1.16" evidence="9 11"/>
<dbReference type="GO" id="GO:0005737">
    <property type="term" value="C:cytoplasm"/>
    <property type="evidence" value="ECO:0007669"/>
    <property type="project" value="UniProtKB-SubCell"/>
</dbReference>
<dbReference type="InterPro" id="IPR006062">
    <property type="entry name" value="His_biosynth"/>
</dbReference>
<name>A0A7S8J152_9BACT</name>
<feature type="active site" description="Proton donor" evidence="9">
    <location>
        <position position="129"/>
    </location>
</feature>
<keyword evidence="8 9" id="KW-0413">Isomerase</keyword>
<dbReference type="InterPro" id="IPR044524">
    <property type="entry name" value="Isoase_HisA-like"/>
</dbReference>
<keyword evidence="5 9" id="KW-0963">Cytoplasm</keyword>
<keyword evidence="7 9" id="KW-0368">Histidine biosynthesis</keyword>
<evidence type="ECO:0000256" key="6">
    <source>
        <dbReference type="ARBA" id="ARBA00022605"/>
    </source>
</evidence>
<dbReference type="InterPro" id="IPR023016">
    <property type="entry name" value="HisA/PriA"/>
</dbReference>
<dbReference type="InterPro" id="IPR013785">
    <property type="entry name" value="Aldolase_TIM"/>
</dbReference>
<dbReference type="InterPro" id="IPR011060">
    <property type="entry name" value="RibuloseP-bd_barrel"/>
</dbReference>
<accession>A0A7S8J152</accession>
<evidence type="ECO:0000256" key="1">
    <source>
        <dbReference type="ARBA" id="ARBA00000901"/>
    </source>
</evidence>
<evidence type="ECO:0000256" key="11">
    <source>
        <dbReference type="RuleBase" id="RU003658"/>
    </source>
</evidence>
<gene>
    <name evidence="9" type="primary">hisA</name>
    <name evidence="12" type="ORF">Nkreftii_003670</name>
</gene>
<evidence type="ECO:0000256" key="3">
    <source>
        <dbReference type="ARBA" id="ARBA00005133"/>
    </source>
</evidence>
<dbReference type="SUPFAM" id="SSF51366">
    <property type="entry name" value="Ribulose-phoshate binding barrel"/>
    <property type="match status" value="1"/>
</dbReference>
<dbReference type="GO" id="GO:0000162">
    <property type="term" value="P:L-tryptophan biosynthetic process"/>
    <property type="evidence" value="ECO:0007669"/>
    <property type="project" value="TreeGrafter"/>
</dbReference>
<evidence type="ECO:0000313" key="12">
    <source>
        <dbReference type="EMBL" id="QPD05896.1"/>
    </source>
</evidence>
<comment type="catalytic activity">
    <reaction evidence="1 9 11">
        <text>1-(5-phospho-beta-D-ribosyl)-5-[(5-phospho-beta-D-ribosylamino)methylideneamino]imidazole-4-carboxamide = 5-[(5-phospho-1-deoxy-D-ribulos-1-ylimino)methylamino]-1-(5-phospho-beta-D-ribosyl)imidazole-4-carboxamide</text>
        <dbReference type="Rhea" id="RHEA:15469"/>
        <dbReference type="ChEBI" id="CHEBI:58435"/>
        <dbReference type="ChEBI" id="CHEBI:58525"/>
        <dbReference type="EC" id="5.3.1.16"/>
    </reaction>
</comment>
<dbReference type="NCBIfam" id="TIGR00007">
    <property type="entry name" value="1-(5-phosphoribosyl)-5-[(5-phosphoribosylamino)methylideneamino]imidazole-4-carboxamide isomerase"/>
    <property type="match status" value="1"/>
</dbReference>
<protein>
    <recommendedName>
        <fullName evidence="9 11">1-(5-phosphoribosyl)-5-[(5-phosphoribosylamino)methylideneamino] imidazole-4-carboxamide isomerase</fullName>
        <ecNumber evidence="9 11">5.3.1.16</ecNumber>
    </recommendedName>
    <alternativeName>
        <fullName evidence="9">Phosphoribosylformimino-5-aminoimidazole carboxamide ribotide isomerase</fullName>
    </alternativeName>
</protein>
<dbReference type="PANTHER" id="PTHR43090">
    <property type="entry name" value="1-(5-PHOSPHORIBOSYL)-5-[(5-PHOSPHORIBOSYLAMINO)METHYLIDENEAMINO] IMIDAZOLE-4-CARBOXAMIDE ISOMERASE"/>
    <property type="match status" value="1"/>
</dbReference>
<evidence type="ECO:0000256" key="8">
    <source>
        <dbReference type="ARBA" id="ARBA00023235"/>
    </source>
</evidence>
<evidence type="ECO:0000313" key="13">
    <source>
        <dbReference type="Proteomes" id="UP000593737"/>
    </source>
</evidence>
<dbReference type="GO" id="GO:0000105">
    <property type="term" value="P:L-histidine biosynthetic process"/>
    <property type="evidence" value="ECO:0007669"/>
    <property type="project" value="UniProtKB-UniRule"/>
</dbReference>
<dbReference type="AlphaFoldDB" id="A0A7S8J152"/>
<organism evidence="12 13">
    <name type="scientific">Candidatus Nitrospira kreftii</name>
    <dbReference type="NCBI Taxonomy" id="2652173"/>
    <lineage>
        <taxon>Bacteria</taxon>
        <taxon>Pseudomonadati</taxon>
        <taxon>Nitrospirota</taxon>
        <taxon>Nitrospiria</taxon>
        <taxon>Nitrospirales</taxon>
        <taxon>Nitrospiraceae</taxon>
        <taxon>Nitrospira</taxon>
    </lineage>
</organism>
<dbReference type="CDD" id="cd04732">
    <property type="entry name" value="HisA"/>
    <property type="match status" value="1"/>
</dbReference>
<evidence type="ECO:0000256" key="4">
    <source>
        <dbReference type="ARBA" id="ARBA00009667"/>
    </source>
</evidence>
<feature type="active site" description="Proton acceptor" evidence="9">
    <location>
        <position position="8"/>
    </location>
</feature>
<dbReference type="Pfam" id="PF00977">
    <property type="entry name" value="His_biosynth"/>
    <property type="match status" value="1"/>
</dbReference>
<comment type="subcellular location">
    <subcellularLocation>
        <location evidence="2 9 11">Cytoplasm</location>
    </subcellularLocation>
</comment>
<dbReference type="GO" id="GO:0003949">
    <property type="term" value="F:1-(5-phosphoribosyl)-5-[(5-phosphoribosylamino)methylideneamino]imidazole-4-carboxamide isomerase activity"/>
    <property type="evidence" value="ECO:0007669"/>
    <property type="project" value="UniProtKB-UniRule"/>
</dbReference>
<evidence type="ECO:0000256" key="7">
    <source>
        <dbReference type="ARBA" id="ARBA00023102"/>
    </source>
</evidence>
<dbReference type="UniPathway" id="UPA00031">
    <property type="reaction ID" value="UER00009"/>
</dbReference>
<proteinExistence type="inferred from homology"/>
<dbReference type="FunFam" id="3.20.20.70:FF:000009">
    <property type="entry name" value="1-(5-phosphoribosyl)-5-[(5-phosphoribosylamino)methylideneamino] imidazole-4-carboxamide isomerase"/>
    <property type="match status" value="1"/>
</dbReference>
<dbReference type="Proteomes" id="UP000593737">
    <property type="component" value="Chromosome"/>
</dbReference>
<reference evidence="12 13" key="1">
    <citation type="journal article" date="2020" name="ISME J.">
        <title>Enrichment and physiological characterization of a novel comammox Nitrospira indicates ammonium inhibition of complete nitrification.</title>
        <authorList>
            <person name="Sakoula D."/>
            <person name="Koch H."/>
            <person name="Frank J."/>
            <person name="Jetten M.S.M."/>
            <person name="van Kessel M.A.H.J."/>
            <person name="Lucker S."/>
        </authorList>
    </citation>
    <scope>NUCLEOTIDE SEQUENCE [LARGE SCALE GENOMIC DNA]</scope>
    <source>
        <strain evidence="12">Comreactor17</strain>
    </source>
</reference>
<evidence type="ECO:0000256" key="9">
    <source>
        <dbReference type="HAMAP-Rule" id="MF_01014"/>
    </source>
</evidence>
<dbReference type="InterPro" id="IPR006063">
    <property type="entry name" value="HisA_bact_arch"/>
</dbReference>
<comment type="similarity">
    <text evidence="4 9 10">Belongs to the HisA/HisF family.</text>
</comment>
<sequence length="249" mass="26546">MLVIPAIDLKDGRCVRLRQGDMAAETVYSDDVTEVARKWQESGATLIHVVDLNGAVDGEPKNLAYIQSIMRSVTASIQVGGGIRTLDTVRQYLNTGISRVVLGTAALMNRRFLEEACKEFPHRVLLGLDAKDGRVAVKGWTAVSEVKAIDLLQELSECSIGAVIYTDIARDGMLNGPNLSALKEIVGCSPFPVIASGGITRLEDLRAVQSLGAKIEGAIVGKALYDGKLDYQAALTALGSHSSAGRHAD</sequence>
<dbReference type="KEGG" id="nkf:Nkreftii_003670"/>
<keyword evidence="6 9" id="KW-0028">Amino-acid biosynthesis</keyword>
<evidence type="ECO:0000256" key="2">
    <source>
        <dbReference type="ARBA" id="ARBA00004496"/>
    </source>
</evidence>
<dbReference type="EMBL" id="CP047423">
    <property type="protein sequence ID" value="QPD05896.1"/>
    <property type="molecule type" value="Genomic_DNA"/>
</dbReference>
<evidence type="ECO:0000256" key="10">
    <source>
        <dbReference type="RuleBase" id="RU003657"/>
    </source>
</evidence>
<evidence type="ECO:0000256" key="5">
    <source>
        <dbReference type="ARBA" id="ARBA00022490"/>
    </source>
</evidence>
<dbReference type="HAMAP" id="MF_01014">
    <property type="entry name" value="HisA"/>
    <property type="match status" value="1"/>
</dbReference>